<dbReference type="EMBL" id="FPHE01000018">
    <property type="protein sequence ID" value="SFV51373.1"/>
    <property type="molecule type" value="Genomic_DNA"/>
</dbReference>
<evidence type="ECO:0000259" key="1">
    <source>
        <dbReference type="SMART" id="SM01321"/>
    </source>
</evidence>
<proteinExistence type="predicted"/>
<dbReference type="InterPro" id="IPR002686">
    <property type="entry name" value="Transposase_17"/>
</dbReference>
<dbReference type="GO" id="GO:0006313">
    <property type="term" value="P:DNA transposition"/>
    <property type="evidence" value="ECO:0007669"/>
    <property type="project" value="InterPro"/>
</dbReference>
<sequence>MGREKRVTKAGYHYIFNHGVEFRNIFIVRDDYLAFISILSNLSYSHEFSVQSYSLVPHSYYILIKTRKDNLSNIMKLQNGKYSRYFNSKYGRSGYLWEGRYKSCFIENKNYLFYFIRYIEQLPKLLRVSSKIDSYQYSSYRQFIGLDTLQPYLRESIIFQQFNTLLEIKEFFSISVKVEEIENIYYILQKRFIENSIKEKRSSKISSYFNSLQSKEEEDKAILKAYQDGFSQSKISKEIGISQQAVSKRIRQFLG</sequence>
<organism evidence="2">
    <name type="scientific">hydrothermal vent metagenome</name>
    <dbReference type="NCBI Taxonomy" id="652676"/>
    <lineage>
        <taxon>unclassified sequences</taxon>
        <taxon>metagenomes</taxon>
        <taxon>ecological metagenomes</taxon>
    </lineage>
</organism>
<dbReference type="PANTHER" id="PTHR34322">
    <property type="entry name" value="TRANSPOSASE, Y1_TNP DOMAIN-CONTAINING"/>
    <property type="match status" value="1"/>
</dbReference>
<dbReference type="InterPro" id="IPR036515">
    <property type="entry name" value="Transposase_17_sf"/>
</dbReference>
<dbReference type="SMART" id="SM01321">
    <property type="entry name" value="Y1_Tnp"/>
    <property type="match status" value="1"/>
</dbReference>
<dbReference type="GO" id="GO:0004803">
    <property type="term" value="F:transposase activity"/>
    <property type="evidence" value="ECO:0007669"/>
    <property type="project" value="InterPro"/>
</dbReference>
<feature type="domain" description="Transposase IS200-like" evidence="1">
    <location>
        <begin position="7"/>
        <end position="122"/>
    </location>
</feature>
<dbReference type="PANTHER" id="PTHR34322:SF2">
    <property type="entry name" value="TRANSPOSASE IS200-LIKE DOMAIN-CONTAINING PROTEIN"/>
    <property type="match status" value="1"/>
</dbReference>
<dbReference type="Gene3D" id="3.30.70.1290">
    <property type="entry name" value="Transposase IS200-like"/>
    <property type="match status" value="1"/>
</dbReference>
<dbReference type="AlphaFoldDB" id="A0A1W1BD16"/>
<accession>A0A1W1BD16</accession>
<evidence type="ECO:0000313" key="2">
    <source>
        <dbReference type="EMBL" id="SFV51373.1"/>
    </source>
</evidence>
<dbReference type="GO" id="GO:0003677">
    <property type="term" value="F:DNA binding"/>
    <property type="evidence" value="ECO:0007669"/>
    <property type="project" value="InterPro"/>
</dbReference>
<protein>
    <recommendedName>
        <fullName evidence="1">Transposase IS200-like domain-containing protein</fullName>
    </recommendedName>
</protein>
<name>A0A1W1BD16_9ZZZZ</name>
<gene>
    <name evidence="2" type="ORF">MNB_SV-12-1005</name>
</gene>
<dbReference type="SUPFAM" id="SSF143422">
    <property type="entry name" value="Transposase IS200-like"/>
    <property type="match status" value="1"/>
</dbReference>
<reference evidence="2" key="1">
    <citation type="submission" date="2016-10" db="EMBL/GenBank/DDBJ databases">
        <authorList>
            <person name="de Groot N.N."/>
        </authorList>
    </citation>
    <scope>NUCLEOTIDE SEQUENCE</scope>
</reference>
<dbReference type="Pfam" id="PF01797">
    <property type="entry name" value="Y1_Tnp"/>
    <property type="match status" value="1"/>
</dbReference>
<dbReference type="Gene3D" id="1.10.10.60">
    <property type="entry name" value="Homeodomain-like"/>
    <property type="match status" value="1"/>
</dbReference>